<feature type="region of interest" description="Disordered" evidence="1">
    <location>
        <begin position="55"/>
        <end position="134"/>
    </location>
</feature>
<keyword evidence="2" id="KW-1133">Transmembrane helix</keyword>
<evidence type="ECO:0000313" key="4">
    <source>
        <dbReference type="Proteomes" id="UP000757232"/>
    </source>
</evidence>
<dbReference type="Proteomes" id="UP000757232">
    <property type="component" value="Unassembled WGS sequence"/>
</dbReference>
<evidence type="ECO:0000313" key="3">
    <source>
        <dbReference type="EMBL" id="OCB89105.1"/>
    </source>
</evidence>
<feature type="compositionally biased region" description="Polar residues" evidence="1">
    <location>
        <begin position="120"/>
        <end position="133"/>
    </location>
</feature>
<name>A0A9Q5I094_SANBA</name>
<dbReference type="OrthoDB" id="5346979at2759"/>
<keyword evidence="4" id="KW-1185">Reference proteome</keyword>
<keyword evidence="2" id="KW-0812">Transmembrane</keyword>
<organism evidence="3 4">
    <name type="scientific">Sanghuangporus baumii</name>
    <name type="common">Phellinus baumii</name>
    <dbReference type="NCBI Taxonomy" id="108892"/>
    <lineage>
        <taxon>Eukaryota</taxon>
        <taxon>Fungi</taxon>
        <taxon>Dikarya</taxon>
        <taxon>Basidiomycota</taxon>
        <taxon>Agaricomycotina</taxon>
        <taxon>Agaricomycetes</taxon>
        <taxon>Hymenochaetales</taxon>
        <taxon>Hymenochaetaceae</taxon>
        <taxon>Sanghuangporus</taxon>
    </lineage>
</organism>
<reference evidence="3" key="1">
    <citation type="submission" date="2016-06" db="EMBL/GenBank/DDBJ databases">
        <title>Draft Genome sequence of the fungus Inonotus baumii.</title>
        <authorList>
            <person name="Zhu H."/>
            <person name="Lin W."/>
        </authorList>
    </citation>
    <scope>NUCLEOTIDE SEQUENCE</scope>
    <source>
        <strain evidence="3">821</strain>
    </source>
</reference>
<sequence length="295" mass="32479">MNQGAPKGQDLRVNEDGRQKVPRWLPITLLTVTTVALTIPGVLLWRQRQALGQQTRFSLRSTTSASHPPPARRRPTVASVSAVSGPGQSRTNARPLASSGSDSPRSVPPPRRSIPRTNDLRANSVSNVKSAESTSEEIRGAKLSEILFDGPLMSLGALGIATAAVGVGAVLGVWGVQKALGVKNVHASSILYNPFHLIKFLQMDEFAARMRELLLTHMPIISQRIYRSSLDEDLISRNGTQIDTHRDEEGNNWTWEEAEDRLRDAFDHGGVGDWAECAIRELEAEEEVERRRRGL</sequence>
<evidence type="ECO:0000256" key="1">
    <source>
        <dbReference type="SAM" id="MobiDB-lite"/>
    </source>
</evidence>
<feature type="compositionally biased region" description="Polar residues" evidence="1">
    <location>
        <begin position="78"/>
        <end position="92"/>
    </location>
</feature>
<dbReference type="EMBL" id="LNZH02000164">
    <property type="protein sequence ID" value="OCB89105.1"/>
    <property type="molecule type" value="Genomic_DNA"/>
</dbReference>
<feature type="transmembrane region" description="Helical" evidence="2">
    <location>
        <begin position="152"/>
        <end position="176"/>
    </location>
</feature>
<protein>
    <submittedName>
        <fullName evidence="3">Uncharacterized protein</fullName>
    </submittedName>
</protein>
<gene>
    <name evidence="3" type="ORF">A7U60_g3704</name>
</gene>
<evidence type="ECO:0000256" key="2">
    <source>
        <dbReference type="SAM" id="Phobius"/>
    </source>
</evidence>
<dbReference type="AlphaFoldDB" id="A0A9Q5I094"/>
<accession>A0A9Q5I094</accession>
<keyword evidence="2" id="KW-0472">Membrane</keyword>
<feature type="transmembrane region" description="Helical" evidence="2">
    <location>
        <begin position="24"/>
        <end position="45"/>
    </location>
</feature>
<proteinExistence type="predicted"/>
<feature type="compositionally biased region" description="Polar residues" evidence="1">
    <location>
        <begin position="55"/>
        <end position="66"/>
    </location>
</feature>
<comment type="caution">
    <text evidence="3">The sequence shown here is derived from an EMBL/GenBank/DDBJ whole genome shotgun (WGS) entry which is preliminary data.</text>
</comment>